<organism evidence="1 2">
    <name type="scientific">Epilithonimonas bovis DSM 19482</name>
    <dbReference type="NCBI Taxonomy" id="1121284"/>
    <lineage>
        <taxon>Bacteria</taxon>
        <taxon>Pseudomonadati</taxon>
        <taxon>Bacteroidota</taxon>
        <taxon>Flavobacteriia</taxon>
        <taxon>Flavobacteriales</taxon>
        <taxon>Weeksellaceae</taxon>
        <taxon>Chryseobacterium group</taxon>
        <taxon>Epilithonimonas</taxon>
    </lineage>
</organism>
<dbReference type="InterPro" id="IPR011664">
    <property type="entry name" value="Abi_system_AbiD/AbiF-like"/>
</dbReference>
<dbReference type="AlphaFoldDB" id="A0A1U7PWJ2"/>
<dbReference type="Proteomes" id="UP000187261">
    <property type="component" value="Unassembled WGS sequence"/>
</dbReference>
<protein>
    <submittedName>
        <fullName evidence="1">Abortive infection bacteriophage resistance protein</fullName>
    </submittedName>
</protein>
<accession>A0A1U7PWJ2</accession>
<keyword evidence="2" id="KW-1185">Reference proteome</keyword>
<name>A0A1U7PWJ2_9FLAO</name>
<reference evidence="2" key="1">
    <citation type="submission" date="2016-10" db="EMBL/GenBank/DDBJ databases">
        <authorList>
            <person name="Varghese N."/>
            <person name="Submissions S."/>
        </authorList>
    </citation>
    <scope>NUCLEOTIDE SEQUENCE [LARGE SCALE GENOMIC DNA]</scope>
    <source>
        <strain evidence="2">DSM 19482</strain>
    </source>
</reference>
<sequence>MGRIATSITQQIEKLEERGMVLDMPLDKIKEVLLDIGYYRLGFYWHPFEIDNESDDRIHRFQPETKFSTILDLYYLDVDLRHLLIKFINRIEVNYRTKLIYYASNKYKNSPTWFVDPKVITKNFIDDFDKYYNDDFKKTKVIAKHHKKNINDKYAPAWKTLEYFTFGTNLKIYKSFLDSDIKERISEIYNVKDTSKFIKLMETIVFVRNYCAHSGVMFDLRNTYGIPKLPFYEFNNNDRHCLDSCMKIINFILYQISENRSQEMMKSLEQLFLKYADKNAVIKDIIDNKIRFVGSK</sequence>
<gene>
    <name evidence="1" type="ORF">SAMN05660493_01774</name>
</gene>
<dbReference type="Pfam" id="PF07751">
    <property type="entry name" value="Abi_2"/>
    <property type="match status" value="1"/>
</dbReference>
<proteinExistence type="predicted"/>
<evidence type="ECO:0000313" key="2">
    <source>
        <dbReference type="Proteomes" id="UP000187261"/>
    </source>
</evidence>
<dbReference type="EMBL" id="FTPU01000016">
    <property type="protein sequence ID" value="SIT97067.1"/>
    <property type="molecule type" value="Genomic_DNA"/>
</dbReference>
<dbReference type="STRING" id="1121284.SAMN05660493_01774"/>
<dbReference type="OrthoDB" id="5363652at2"/>
<dbReference type="RefSeq" id="WP_076783255.1">
    <property type="nucleotide sequence ID" value="NZ_FTPU01000016.1"/>
</dbReference>
<evidence type="ECO:0000313" key="1">
    <source>
        <dbReference type="EMBL" id="SIT97067.1"/>
    </source>
</evidence>